<sequence>MKNKPLNRQKYSKEVKEGLYQIVLPTTFPVGPVNVYLIEGNALTLVDTGPKTDEAWEILIKGIEEVGYQLMDIQQILITHYHIDHSGLLERVRKVSGAQILGHPLLEPYIELKPEFNEYRNQFYFKLYKSCGVPHEYQHHFARQQKRFQHLFDPSQVDIKLAHRQQVPGLEDWQVLYTPGHSQDHLCIYRRRDGVLLGGDHIIEHISSNALIEPPLHSTNERPLTLVQYRAALEMCADEDIQIIFTGHGEPVTKHRQLIHERLKNNWLRTEKIRHLLEDGPKTVYELTTLLFPSIFKKELNLTISETIGHLDLLTLLHQVKVEEIEGVSYYSI</sequence>
<protein>
    <submittedName>
        <fullName evidence="2">MBL fold metallo-hydrolase</fullName>
    </submittedName>
</protein>
<dbReference type="Gene3D" id="3.60.15.10">
    <property type="entry name" value="Ribonuclease Z/Hydroxyacylglutathione hydrolase-like"/>
    <property type="match status" value="1"/>
</dbReference>
<dbReference type="Proteomes" id="UP001148125">
    <property type="component" value="Unassembled WGS sequence"/>
</dbReference>
<feature type="domain" description="Metallo-beta-lactamase" evidence="1">
    <location>
        <begin position="32"/>
        <end position="248"/>
    </location>
</feature>
<gene>
    <name evidence="2" type="ORF">N7Z68_14195</name>
</gene>
<dbReference type="PANTHER" id="PTHR23131:SF4">
    <property type="entry name" value="METALLO-BETA-LACTAMASE SUPERFAMILY POTEIN"/>
    <property type="match status" value="1"/>
</dbReference>
<proteinExistence type="predicted"/>
<evidence type="ECO:0000259" key="1">
    <source>
        <dbReference type="SMART" id="SM00849"/>
    </source>
</evidence>
<dbReference type="RefSeq" id="WP_275119140.1">
    <property type="nucleotide sequence ID" value="NZ_JAOTPO010000009.1"/>
</dbReference>
<dbReference type="PANTHER" id="PTHR23131">
    <property type="entry name" value="ENDORIBONUCLEASE LACTB2"/>
    <property type="match status" value="1"/>
</dbReference>
<accession>A0ABT5VGS5</accession>
<evidence type="ECO:0000313" key="3">
    <source>
        <dbReference type="Proteomes" id="UP001148125"/>
    </source>
</evidence>
<dbReference type="Pfam" id="PF00753">
    <property type="entry name" value="Lactamase_B"/>
    <property type="match status" value="1"/>
</dbReference>
<name>A0ABT5VGS5_9BACI</name>
<dbReference type="InterPro" id="IPR036866">
    <property type="entry name" value="RibonucZ/Hydroxyglut_hydro"/>
</dbReference>
<dbReference type="InterPro" id="IPR050662">
    <property type="entry name" value="Sec-metab_biosynth-thioest"/>
</dbReference>
<keyword evidence="3" id="KW-1185">Reference proteome</keyword>
<dbReference type="InterPro" id="IPR001279">
    <property type="entry name" value="Metallo-B-lactamas"/>
</dbReference>
<reference evidence="2" key="1">
    <citation type="submission" date="2024-05" db="EMBL/GenBank/DDBJ databases">
        <title>Alkalihalobacillus sp. strain MEB203 novel alkaliphilic bacterium from Lonar Lake, India.</title>
        <authorList>
            <person name="Joshi A."/>
            <person name="Thite S."/>
            <person name="Mengade P."/>
        </authorList>
    </citation>
    <scope>NUCLEOTIDE SEQUENCE</scope>
    <source>
        <strain evidence="2">MEB 203</strain>
    </source>
</reference>
<dbReference type="SUPFAM" id="SSF56281">
    <property type="entry name" value="Metallo-hydrolase/oxidoreductase"/>
    <property type="match status" value="1"/>
</dbReference>
<dbReference type="EMBL" id="JAOTPO010000009">
    <property type="protein sequence ID" value="MDE5414527.1"/>
    <property type="molecule type" value="Genomic_DNA"/>
</dbReference>
<dbReference type="SMART" id="SM00849">
    <property type="entry name" value="Lactamase_B"/>
    <property type="match status" value="1"/>
</dbReference>
<organism evidence="2 3">
    <name type="scientific">Alkalihalobacterium chitinilyticum</name>
    <dbReference type="NCBI Taxonomy" id="2980103"/>
    <lineage>
        <taxon>Bacteria</taxon>
        <taxon>Bacillati</taxon>
        <taxon>Bacillota</taxon>
        <taxon>Bacilli</taxon>
        <taxon>Bacillales</taxon>
        <taxon>Bacillaceae</taxon>
        <taxon>Alkalihalobacterium</taxon>
    </lineage>
</organism>
<comment type="caution">
    <text evidence="2">The sequence shown here is derived from an EMBL/GenBank/DDBJ whole genome shotgun (WGS) entry which is preliminary data.</text>
</comment>
<evidence type="ECO:0000313" key="2">
    <source>
        <dbReference type="EMBL" id="MDE5414527.1"/>
    </source>
</evidence>